<evidence type="ECO:0000313" key="4">
    <source>
        <dbReference type="Proteomes" id="UP001595756"/>
    </source>
</evidence>
<proteinExistence type="predicted"/>
<name>A0ABV8S3R4_9BURK</name>
<dbReference type="SUPFAM" id="SSF141571">
    <property type="entry name" value="Pentapeptide repeat-like"/>
    <property type="match status" value="3"/>
</dbReference>
<dbReference type="InterPro" id="IPR001646">
    <property type="entry name" value="5peptide_repeat"/>
</dbReference>
<organism evidence="3 4">
    <name type="scientific">Castellaniella hirudinis</name>
    <dbReference type="NCBI Taxonomy" id="1144617"/>
    <lineage>
        <taxon>Bacteria</taxon>
        <taxon>Pseudomonadati</taxon>
        <taxon>Pseudomonadota</taxon>
        <taxon>Betaproteobacteria</taxon>
        <taxon>Burkholderiales</taxon>
        <taxon>Alcaligenaceae</taxon>
        <taxon>Castellaniella</taxon>
    </lineage>
</organism>
<evidence type="ECO:0000256" key="1">
    <source>
        <dbReference type="ARBA" id="ARBA00022737"/>
    </source>
</evidence>
<sequence length="807" mass="86809">MNAILPSLKTFKPDSTELIHHLFSPQPGQTVLSLGLITPFALSASGHPEPPALGSLWSAIQQVLGKEDVFDEGWPKQRGELLVAGCCYPPKGHLMQPVAVHVQAGTLSKQLAVFGERRYGPGGHISSPRPFDRMPVTLAHAFGGAEVPANAQGKGADVTDGAELPNIEYPGQLIASASDHPAPACLGPLPPDGPQRAGHLGDFSEDWLKNRWPHLPAEVDPRFFQAAPEDQQIQGYWKGGEQILVRNMHPEHPDLHGQVPALRPRFFIHQTKPDGEPGFLELYVHADTLWLLPEQNLGLVIYRAAITVNLPEARDVNCFYAEFEPQDTPELPIEHYTERCLRLAAPEAFRNIPDLDTLQDEYADLSGQELLEKVREQKALFQQALESHDIDEASLQRQLQENPHTRRFAQIIAQRNGSLSGFLNEIEGLLALLTSEDALSHSPSPRPGLEALGPSRVQTAQEAPIAPIESGHTAALGDEHLASHNRQTVLAHMSQGRTCSGLDLSQANLAGLDLAGMDFSNAMLMGANLRGAQLQGATLEGANLQGATFDAANLAGGQLTQATLDQASFAGANLQGARLDGSDCNEANFSGADLTGASLHQTNLSRAWLQRVKAARVQATNADFSHANLEGADFQSASLDRADFSGTRLKQARFDHASCVAGNFTQADLTNTSLPRCDLSASQAGPGTIWSGANLQEAILDEICWMGATLDGATLVGIKAQQADFSDTSLTSVLMHGSDLRSAVFDRADLRHANLSRSNLMEASFIHTNLGHCALQASNLYAANFMNAILDEANLQDANLGATTLSL</sequence>
<evidence type="ECO:0000313" key="3">
    <source>
        <dbReference type="EMBL" id="MFC4299695.1"/>
    </source>
</evidence>
<dbReference type="RefSeq" id="WP_376814232.1">
    <property type="nucleotide sequence ID" value="NZ_JBHSDY010000011.1"/>
</dbReference>
<dbReference type="Pfam" id="PF09937">
    <property type="entry name" value="DUF2169"/>
    <property type="match status" value="1"/>
</dbReference>
<protein>
    <submittedName>
        <fullName evidence="3">DUF2169 domain-containing protein</fullName>
    </submittedName>
</protein>
<keyword evidence="4" id="KW-1185">Reference proteome</keyword>
<gene>
    <name evidence="3" type="ORF">ACFO0J_16755</name>
</gene>
<comment type="caution">
    <text evidence="3">The sequence shown here is derived from an EMBL/GenBank/DDBJ whole genome shotgun (WGS) entry which is preliminary data.</text>
</comment>
<dbReference type="Gene3D" id="2.160.20.80">
    <property type="entry name" value="E3 ubiquitin-protein ligase SopA"/>
    <property type="match status" value="3"/>
</dbReference>
<dbReference type="PANTHER" id="PTHR47485:SF1">
    <property type="entry name" value="THYLAKOID LUMENAL 17.4 KDA PROTEIN, CHLOROPLASTIC"/>
    <property type="match status" value="1"/>
</dbReference>
<dbReference type="Pfam" id="PF00805">
    <property type="entry name" value="Pentapeptide"/>
    <property type="match status" value="5"/>
</dbReference>
<reference evidence="4" key="1">
    <citation type="journal article" date="2019" name="Int. J. Syst. Evol. Microbiol.">
        <title>The Global Catalogue of Microorganisms (GCM) 10K type strain sequencing project: providing services to taxonomists for standard genome sequencing and annotation.</title>
        <authorList>
            <consortium name="The Broad Institute Genomics Platform"/>
            <consortium name="The Broad Institute Genome Sequencing Center for Infectious Disease"/>
            <person name="Wu L."/>
            <person name="Ma J."/>
        </authorList>
    </citation>
    <scope>NUCLEOTIDE SEQUENCE [LARGE SCALE GENOMIC DNA]</scope>
    <source>
        <strain evidence="4">CGMCC 1.19029</strain>
    </source>
</reference>
<feature type="domain" description="DUF2169" evidence="2">
    <location>
        <begin position="70"/>
        <end position="303"/>
    </location>
</feature>
<dbReference type="PANTHER" id="PTHR47485">
    <property type="entry name" value="THYLAKOID LUMENAL 17.4 KDA PROTEIN, CHLOROPLASTIC"/>
    <property type="match status" value="1"/>
</dbReference>
<accession>A0ABV8S3R4</accession>
<dbReference type="EMBL" id="JBHSDY010000011">
    <property type="protein sequence ID" value="MFC4299695.1"/>
    <property type="molecule type" value="Genomic_DNA"/>
</dbReference>
<keyword evidence="1" id="KW-0677">Repeat</keyword>
<dbReference type="InterPro" id="IPR018683">
    <property type="entry name" value="DUF2169"/>
</dbReference>
<evidence type="ECO:0000259" key="2">
    <source>
        <dbReference type="Pfam" id="PF09937"/>
    </source>
</evidence>
<dbReference type="Proteomes" id="UP001595756">
    <property type="component" value="Unassembled WGS sequence"/>
</dbReference>